<reference evidence="1 2" key="1">
    <citation type="submission" date="2019-03" db="EMBL/GenBank/DDBJ databases">
        <title>Genomic Encyclopedia of Archaeal and Bacterial Type Strains, Phase II (KMG-II): from individual species to whole genera.</title>
        <authorList>
            <person name="Goeker M."/>
        </authorList>
    </citation>
    <scope>NUCLEOTIDE SEQUENCE [LARGE SCALE GENOMIC DNA]</scope>
    <source>
        <strain evidence="1 2">DSM 45499</strain>
    </source>
</reference>
<evidence type="ECO:0000313" key="2">
    <source>
        <dbReference type="Proteomes" id="UP000294927"/>
    </source>
</evidence>
<dbReference type="AlphaFoldDB" id="A0A4R7V002"/>
<dbReference type="Gene3D" id="2.30.110.10">
    <property type="entry name" value="Electron Transport, Fmn-binding Protein, Chain A"/>
    <property type="match status" value="1"/>
</dbReference>
<accession>A0A4R7V002</accession>
<comment type="caution">
    <text evidence="1">The sequence shown here is derived from an EMBL/GenBank/DDBJ whole genome shotgun (WGS) entry which is preliminary data.</text>
</comment>
<dbReference type="Pfam" id="PF12900">
    <property type="entry name" value="Pyridox_ox_2"/>
    <property type="match status" value="1"/>
</dbReference>
<dbReference type="Proteomes" id="UP000294927">
    <property type="component" value="Unassembled WGS sequence"/>
</dbReference>
<name>A0A4R7V002_9PSEU</name>
<protein>
    <submittedName>
        <fullName evidence="1">Pyridoxamine 5'-phosphate oxidase-like protein</fullName>
    </submittedName>
</protein>
<sequence length="181" mass="19817">MIGPPLRRVESPRVMATLVQFPDTALYVTISLATESGGMWMSDSRSGRMRSVTKEEALGLLGSVPYGRVVFTDRALPAVRPVNHVVDDGAVIMRTHTGAAVLRTVGQVVGYEADLVDDAPTLVWSVVVIGKVEIEDRPEAVARYERMLRPVVDLPMDHVLRIRPQLVTGFVLDTLELPDTG</sequence>
<dbReference type="InterPro" id="IPR012349">
    <property type="entry name" value="Split_barrel_FMN-bd"/>
</dbReference>
<dbReference type="SUPFAM" id="SSF50475">
    <property type="entry name" value="FMN-binding split barrel"/>
    <property type="match status" value="1"/>
</dbReference>
<evidence type="ECO:0000313" key="1">
    <source>
        <dbReference type="EMBL" id="TDV42568.1"/>
    </source>
</evidence>
<proteinExistence type="predicted"/>
<gene>
    <name evidence="1" type="ORF">CLV71_11737</name>
</gene>
<keyword evidence="2" id="KW-1185">Reference proteome</keyword>
<dbReference type="EMBL" id="SOCP01000017">
    <property type="protein sequence ID" value="TDV42568.1"/>
    <property type="molecule type" value="Genomic_DNA"/>
</dbReference>
<organism evidence="1 2">
    <name type="scientific">Actinophytocola oryzae</name>
    <dbReference type="NCBI Taxonomy" id="502181"/>
    <lineage>
        <taxon>Bacteria</taxon>
        <taxon>Bacillati</taxon>
        <taxon>Actinomycetota</taxon>
        <taxon>Actinomycetes</taxon>
        <taxon>Pseudonocardiales</taxon>
        <taxon>Pseudonocardiaceae</taxon>
    </lineage>
</organism>
<dbReference type="InterPro" id="IPR024747">
    <property type="entry name" value="Pyridox_Oxase-rel"/>
</dbReference>